<comment type="similarity">
    <text evidence="1">Belongs to the LCL2 family.</text>
</comment>
<evidence type="ECO:0000256" key="1">
    <source>
        <dbReference type="ARBA" id="ARBA00010545"/>
    </source>
</evidence>
<organism evidence="5 6">
    <name type="scientific">Lachancea quebecensis</name>
    <dbReference type="NCBI Taxonomy" id="1654605"/>
    <lineage>
        <taxon>Eukaryota</taxon>
        <taxon>Fungi</taxon>
        <taxon>Dikarya</taxon>
        <taxon>Ascomycota</taxon>
        <taxon>Saccharomycotina</taxon>
        <taxon>Saccharomycetes</taxon>
        <taxon>Saccharomycetales</taxon>
        <taxon>Saccharomycetaceae</taxon>
        <taxon>Lachancea</taxon>
    </lineage>
</organism>
<dbReference type="GO" id="GO:0036503">
    <property type="term" value="P:ERAD pathway"/>
    <property type="evidence" value="ECO:0007669"/>
    <property type="project" value="TreeGrafter"/>
</dbReference>
<evidence type="ECO:0000313" key="6">
    <source>
        <dbReference type="Proteomes" id="UP000236544"/>
    </source>
</evidence>
<sequence>MRGTSFGLYFLLPIASGFFFDFNQRNQHEGQHPQVSYEDKVLNSDCAEFLCPDTLACVKSAKDCPCPFPKSQLRCVLPDSHFVCISKPATHDKNLNAMYDDPVKGPQSKIKGLRDCGWVQDAYKGII</sequence>
<evidence type="ECO:0000256" key="2">
    <source>
        <dbReference type="ARBA" id="ARBA00018534"/>
    </source>
</evidence>
<keyword evidence="6" id="KW-1185">Reference proteome</keyword>
<protein>
    <recommendedName>
        <fullName evidence="2">Long chronological lifespan protein 2</fullName>
    </recommendedName>
</protein>
<gene>
    <name evidence="5" type="ORF">LAQU0_S25e00276g</name>
</gene>
<feature type="chain" id="PRO_5006066570" description="Long chronological lifespan protein 2" evidence="4">
    <location>
        <begin position="18"/>
        <end position="127"/>
    </location>
</feature>
<keyword evidence="3 4" id="KW-0732">Signal</keyword>
<dbReference type="Proteomes" id="UP000236544">
    <property type="component" value="Unassembled WGS sequence"/>
</dbReference>
<dbReference type="PANTHER" id="PTHR38425">
    <property type="entry name" value="LONG CHRONOLOGICAL LIFESPAN PROTEIN 2"/>
    <property type="match status" value="1"/>
</dbReference>
<evidence type="ECO:0000256" key="3">
    <source>
        <dbReference type="ARBA" id="ARBA00022729"/>
    </source>
</evidence>
<name>A0A0P1KYB2_9SACH</name>
<dbReference type="EMBL" id="LN890552">
    <property type="protein sequence ID" value="CUS25028.1"/>
    <property type="molecule type" value="Genomic_DNA"/>
</dbReference>
<accession>A0A0P1KYB2</accession>
<feature type="signal peptide" evidence="4">
    <location>
        <begin position="1"/>
        <end position="17"/>
    </location>
</feature>
<evidence type="ECO:0000256" key="4">
    <source>
        <dbReference type="SAM" id="SignalP"/>
    </source>
</evidence>
<evidence type="ECO:0000313" key="5">
    <source>
        <dbReference type="EMBL" id="CUS25028.1"/>
    </source>
</evidence>
<dbReference type="InterPro" id="IPR034543">
    <property type="entry name" value="LCL2"/>
</dbReference>
<dbReference type="OrthoDB" id="2234316at2759"/>
<proteinExistence type="inferred from homology"/>
<dbReference type="PANTHER" id="PTHR38425:SF1">
    <property type="entry name" value="LONG CHRONOLOGICAL LIFESPAN PROTEIN 2"/>
    <property type="match status" value="1"/>
</dbReference>
<dbReference type="AlphaFoldDB" id="A0A0P1KYB2"/>
<reference evidence="6" key="1">
    <citation type="submission" date="2015-10" db="EMBL/GenBank/DDBJ databases">
        <authorList>
            <person name="Devillers H."/>
        </authorList>
    </citation>
    <scope>NUCLEOTIDE SEQUENCE [LARGE SCALE GENOMIC DNA]</scope>
</reference>
<dbReference type="CDD" id="cd23996">
    <property type="entry name" value="LCL2-like"/>
    <property type="match status" value="1"/>
</dbReference>